<dbReference type="Proteomes" id="UP000054107">
    <property type="component" value="Unassembled WGS sequence"/>
</dbReference>
<protein>
    <submittedName>
        <fullName evidence="1">Uncharacterized protein</fullName>
    </submittedName>
</protein>
<dbReference type="AlphaFoldDB" id="A0A0B7NGU0"/>
<name>A0A0B7NGU0_9FUNG</name>
<evidence type="ECO:0000313" key="2">
    <source>
        <dbReference type="Proteomes" id="UP000054107"/>
    </source>
</evidence>
<evidence type="ECO:0000313" key="1">
    <source>
        <dbReference type="EMBL" id="CEP14565.1"/>
    </source>
</evidence>
<proteinExistence type="predicted"/>
<dbReference type="OrthoDB" id="2278933at2759"/>
<sequence>MNVAGNRDVSAHTMQSLQNMMHDVNPFLDLFKCMEKINAEQPGGIRDIHMLLRAESGPDARRYNAPSTDEIGVLIVGGEDKSSILPCNGDFVLRLKGDVEGDGLQRAIKLKQFYMKIKK</sequence>
<reference evidence="1 2" key="1">
    <citation type="submission" date="2014-09" db="EMBL/GenBank/DDBJ databases">
        <authorList>
            <person name="Ellenberger Sabrina"/>
        </authorList>
    </citation>
    <scope>NUCLEOTIDE SEQUENCE [LARGE SCALE GENOMIC DNA]</scope>
    <source>
        <strain evidence="1 2">CBS 412.66</strain>
    </source>
</reference>
<keyword evidence="2" id="KW-1185">Reference proteome</keyword>
<dbReference type="EMBL" id="LN731402">
    <property type="protein sequence ID" value="CEP14565.1"/>
    <property type="molecule type" value="Genomic_DNA"/>
</dbReference>
<gene>
    <name evidence="1" type="primary">PARPA_08751.1 scaffold 34085</name>
</gene>
<organism evidence="1 2">
    <name type="scientific">Parasitella parasitica</name>
    <dbReference type="NCBI Taxonomy" id="35722"/>
    <lineage>
        <taxon>Eukaryota</taxon>
        <taxon>Fungi</taxon>
        <taxon>Fungi incertae sedis</taxon>
        <taxon>Mucoromycota</taxon>
        <taxon>Mucoromycotina</taxon>
        <taxon>Mucoromycetes</taxon>
        <taxon>Mucorales</taxon>
        <taxon>Mucorineae</taxon>
        <taxon>Mucoraceae</taxon>
        <taxon>Parasitella</taxon>
    </lineage>
</organism>
<accession>A0A0B7NGU0</accession>